<comment type="cofactor">
    <cofactor evidence="1">
        <name>Mn(2+)</name>
        <dbReference type="ChEBI" id="CHEBI:29035"/>
    </cofactor>
</comment>
<dbReference type="InterPro" id="IPR029149">
    <property type="entry name" value="Creatin/AminoP/Spt16_N"/>
</dbReference>
<dbReference type="GO" id="GO:0005739">
    <property type="term" value="C:mitochondrion"/>
    <property type="evidence" value="ECO:0007669"/>
    <property type="project" value="TreeGrafter"/>
</dbReference>
<evidence type="ECO:0000256" key="5">
    <source>
        <dbReference type="ARBA" id="ARBA00023211"/>
    </source>
</evidence>
<dbReference type="InterPro" id="IPR000994">
    <property type="entry name" value="Pept_M24"/>
</dbReference>
<sequence>MRWSTRRTLARRIYSSLTSSPCNTTKAGPVLAGQPLPSSHPHLLGPKDLTLGIEAAEYAERRRQLLEHLEPSSAAVILGYETRYATNNIFYPFQQATDFFYLTGFDEPEAAAVLEKLSDKKEKYTLFVRPTDAHSALWEGSRAGLEGARTHFHADNAKTQKEFTGYYDATLSRVKQLLVDRPKDINLFASQHILRPGESQLRPLSPIVQKMRWIKSAAEIRIMHQAGQISGEALIEVMRHTRPGMSEDLLASRMEWECRKRGAKGLSYVPVVAGGRNALTMHYVQNQQCLRDGDLVLMDAGCSYGGYCSDITRTWPVNGTFTSPQRDLYEAVLAVQKRCIKMCTEEQAISLDEIHNASVKATVQELANLGWTTNRSVSVERRLYPHHVGHFLGLDVHDTPNIGRHLPLKAGCVVTIEPGLYVPDEPQFPKAFRGIGIRIEDDVVVGPTKPFILSAWAPKEVADLEALCAKGGSGDV</sequence>
<evidence type="ECO:0000256" key="2">
    <source>
        <dbReference type="ARBA" id="ARBA00008766"/>
    </source>
</evidence>
<accession>A0A4P9Y632</accession>
<proteinExistence type="inferred from homology"/>
<evidence type="ECO:0000259" key="6">
    <source>
        <dbReference type="SMART" id="SM01011"/>
    </source>
</evidence>
<dbReference type="InterPro" id="IPR036005">
    <property type="entry name" value="Creatinase/aminopeptidase-like"/>
</dbReference>
<dbReference type="EMBL" id="KZ987823">
    <property type="protein sequence ID" value="RKP14526.1"/>
    <property type="molecule type" value="Genomic_DNA"/>
</dbReference>
<dbReference type="GO" id="GO:0006508">
    <property type="term" value="P:proteolysis"/>
    <property type="evidence" value="ECO:0007669"/>
    <property type="project" value="TreeGrafter"/>
</dbReference>
<evidence type="ECO:0000313" key="7">
    <source>
        <dbReference type="EMBL" id="RKP14526.1"/>
    </source>
</evidence>
<organism evidence="7 8">
    <name type="scientific">Piptocephalis cylindrospora</name>
    <dbReference type="NCBI Taxonomy" id="1907219"/>
    <lineage>
        <taxon>Eukaryota</taxon>
        <taxon>Fungi</taxon>
        <taxon>Fungi incertae sedis</taxon>
        <taxon>Zoopagomycota</taxon>
        <taxon>Zoopagomycotina</taxon>
        <taxon>Zoopagomycetes</taxon>
        <taxon>Zoopagales</taxon>
        <taxon>Piptocephalidaceae</taxon>
        <taxon>Piptocephalis</taxon>
    </lineage>
</organism>
<name>A0A4P9Y632_9FUNG</name>
<dbReference type="SMART" id="SM01011">
    <property type="entry name" value="AMP_N"/>
    <property type="match status" value="1"/>
</dbReference>
<keyword evidence="4" id="KW-0378">Hydrolase</keyword>
<dbReference type="AlphaFoldDB" id="A0A4P9Y632"/>
<evidence type="ECO:0000256" key="4">
    <source>
        <dbReference type="ARBA" id="ARBA00022801"/>
    </source>
</evidence>
<dbReference type="CDD" id="cd01087">
    <property type="entry name" value="Prolidase"/>
    <property type="match status" value="1"/>
</dbReference>
<dbReference type="Proteomes" id="UP000267251">
    <property type="component" value="Unassembled WGS sequence"/>
</dbReference>
<feature type="domain" description="Aminopeptidase P N-terminal" evidence="6">
    <location>
        <begin position="53"/>
        <end position="188"/>
    </location>
</feature>
<evidence type="ECO:0000256" key="1">
    <source>
        <dbReference type="ARBA" id="ARBA00001936"/>
    </source>
</evidence>
<dbReference type="OrthoDB" id="4215474at2759"/>
<dbReference type="Gene3D" id="3.40.350.10">
    <property type="entry name" value="Creatinase/prolidase N-terminal domain"/>
    <property type="match status" value="1"/>
</dbReference>
<dbReference type="Pfam" id="PF05195">
    <property type="entry name" value="AMP_N"/>
    <property type="match status" value="1"/>
</dbReference>
<dbReference type="Gene3D" id="3.90.230.10">
    <property type="entry name" value="Creatinase/methionine aminopeptidase superfamily"/>
    <property type="match status" value="1"/>
</dbReference>
<keyword evidence="5" id="KW-0464">Manganese</keyword>
<protein>
    <submittedName>
        <fullName evidence="7">Peptidase M24, structural domain-containing protein</fullName>
    </submittedName>
</protein>
<dbReference type="SUPFAM" id="SSF55920">
    <property type="entry name" value="Creatinase/aminopeptidase"/>
    <property type="match status" value="1"/>
</dbReference>
<dbReference type="PANTHER" id="PTHR43226">
    <property type="entry name" value="XAA-PRO AMINOPEPTIDASE 3"/>
    <property type="match status" value="1"/>
</dbReference>
<gene>
    <name evidence="7" type="ORF">BJ684DRAFT_8454</name>
</gene>
<dbReference type="InterPro" id="IPR052433">
    <property type="entry name" value="X-Pro_dipept-like"/>
</dbReference>
<evidence type="ECO:0000313" key="8">
    <source>
        <dbReference type="Proteomes" id="UP000267251"/>
    </source>
</evidence>
<dbReference type="PANTHER" id="PTHR43226:SF4">
    <property type="entry name" value="XAA-PRO AMINOPEPTIDASE 3"/>
    <property type="match status" value="1"/>
</dbReference>
<dbReference type="GO" id="GO:0030145">
    <property type="term" value="F:manganese ion binding"/>
    <property type="evidence" value="ECO:0007669"/>
    <property type="project" value="InterPro"/>
</dbReference>
<dbReference type="InterPro" id="IPR007865">
    <property type="entry name" value="Aminopep_P_N"/>
</dbReference>
<keyword evidence="3" id="KW-0479">Metal-binding</keyword>
<dbReference type="Pfam" id="PF00557">
    <property type="entry name" value="Peptidase_M24"/>
    <property type="match status" value="1"/>
</dbReference>
<comment type="similarity">
    <text evidence="2">Belongs to the peptidase M24B family.</text>
</comment>
<keyword evidence="8" id="KW-1185">Reference proteome</keyword>
<evidence type="ECO:0000256" key="3">
    <source>
        <dbReference type="ARBA" id="ARBA00022723"/>
    </source>
</evidence>
<dbReference type="SUPFAM" id="SSF53092">
    <property type="entry name" value="Creatinase/prolidase N-terminal domain"/>
    <property type="match status" value="1"/>
</dbReference>
<reference evidence="8" key="1">
    <citation type="journal article" date="2018" name="Nat. Microbiol.">
        <title>Leveraging single-cell genomics to expand the fungal tree of life.</title>
        <authorList>
            <person name="Ahrendt S.R."/>
            <person name="Quandt C.A."/>
            <person name="Ciobanu D."/>
            <person name="Clum A."/>
            <person name="Salamov A."/>
            <person name="Andreopoulos B."/>
            <person name="Cheng J.F."/>
            <person name="Woyke T."/>
            <person name="Pelin A."/>
            <person name="Henrissat B."/>
            <person name="Reynolds N.K."/>
            <person name="Benny G.L."/>
            <person name="Smith M.E."/>
            <person name="James T.Y."/>
            <person name="Grigoriev I.V."/>
        </authorList>
    </citation>
    <scope>NUCLEOTIDE SEQUENCE [LARGE SCALE GENOMIC DNA]</scope>
</reference>
<dbReference type="GO" id="GO:0070006">
    <property type="term" value="F:metalloaminopeptidase activity"/>
    <property type="evidence" value="ECO:0007669"/>
    <property type="project" value="InterPro"/>
</dbReference>